<sequence>MSSSLAVNNETALHVAVQYGHRHIVQYLLQTGADPNARARSPHPPTPQTLLPLHYAILYSDNLGIAKDLLAAGADPYVCPSAFRFACNEARADIANLILDRSVTPYPMPYPSPDRGALILSICMGFDYTTDRPSQLRLLRRVLNEDPSLVDTLDNWNADGELMGPLRGTNPLIIIRLCQELGSAKAAPLHELLSGEVGNADAIRLLLEHGANVNVLTNTGENALHLLAQGGEHADLEAAKVLVEYGIEVDALNPNHAQNWTAYQIADDVELKAYLASVTARTN</sequence>
<dbReference type="EMBL" id="JADGJD010001694">
    <property type="protein sequence ID" value="KAJ3038832.1"/>
    <property type="molecule type" value="Genomic_DNA"/>
</dbReference>
<dbReference type="SUPFAM" id="SSF48403">
    <property type="entry name" value="Ankyrin repeat"/>
    <property type="match status" value="1"/>
</dbReference>
<dbReference type="AlphaFoldDB" id="A0AAD5S2S3"/>
<dbReference type="PROSITE" id="PS50297">
    <property type="entry name" value="ANK_REP_REGION"/>
    <property type="match status" value="1"/>
</dbReference>
<dbReference type="Pfam" id="PF12796">
    <property type="entry name" value="Ank_2"/>
    <property type="match status" value="1"/>
</dbReference>
<name>A0AAD5S2S3_9FUNG</name>
<evidence type="ECO:0000256" key="2">
    <source>
        <dbReference type="ARBA" id="ARBA00023043"/>
    </source>
</evidence>
<keyword evidence="2 3" id="KW-0040">ANK repeat</keyword>
<keyword evidence="1" id="KW-0677">Repeat</keyword>
<dbReference type="SMART" id="SM00248">
    <property type="entry name" value="ANK"/>
    <property type="match status" value="4"/>
</dbReference>
<dbReference type="InterPro" id="IPR051165">
    <property type="entry name" value="Multifunctional_ANK_Repeat"/>
</dbReference>
<evidence type="ECO:0000256" key="3">
    <source>
        <dbReference type="PROSITE-ProRule" id="PRU00023"/>
    </source>
</evidence>
<comment type="caution">
    <text evidence="4">The sequence shown here is derived from an EMBL/GenBank/DDBJ whole genome shotgun (WGS) entry which is preliminary data.</text>
</comment>
<dbReference type="PRINTS" id="PR01415">
    <property type="entry name" value="ANKYRIN"/>
</dbReference>
<feature type="repeat" description="ANK" evidence="3">
    <location>
        <begin position="8"/>
        <end position="40"/>
    </location>
</feature>
<proteinExistence type="predicted"/>
<reference evidence="4" key="1">
    <citation type="submission" date="2020-05" db="EMBL/GenBank/DDBJ databases">
        <title>Phylogenomic resolution of chytrid fungi.</title>
        <authorList>
            <person name="Stajich J.E."/>
            <person name="Amses K."/>
            <person name="Simmons R."/>
            <person name="Seto K."/>
            <person name="Myers J."/>
            <person name="Bonds A."/>
            <person name="Quandt C.A."/>
            <person name="Barry K."/>
            <person name="Liu P."/>
            <person name="Grigoriev I."/>
            <person name="Longcore J.E."/>
            <person name="James T.Y."/>
        </authorList>
    </citation>
    <scope>NUCLEOTIDE SEQUENCE</scope>
    <source>
        <strain evidence="4">JEL0318</strain>
    </source>
</reference>
<accession>A0AAD5S2S3</accession>
<dbReference type="PROSITE" id="PS50088">
    <property type="entry name" value="ANK_REPEAT"/>
    <property type="match status" value="2"/>
</dbReference>
<dbReference type="Pfam" id="PF00023">
    <property type="entry name" value="Ank"/>
    <property type="match status" value="2"/>
</dbReference>
<dbReference type="InterPro" id="IPR036770">
    <property type="entry name" value="Ankyrin_rpt-contain_sf"/>
</dbReference>
<evidence type="ECO:0008006" key="6">
    <source>
        <dbReference type="Google" id="ProtNLM"/>
    </source>
</evidence>
<evidence type="ECO:0000256" key="1">
    <source>
        <dbReference type="ARBA" id="ARBA00022737"/>
    </source>
</evidence>
<evidence type="ECO:0000313" key="4">
    <source>
        <dbReference type="EMBL" id="KAJ3038832.1"/>
    </source>
</evidence>
<evidence type="ECO:0000313" key="5">
    <source>
        <dbReference type="Proteomes" id="UP001212841"/>
    </source>
</evidence>
<keyword evidence="5" id="KW-1185">Reference proteome</keyword>
<feature type="repeat" description="ANK" evidence="3">
    <location>
        <begin position="219"/>
        <end position="254"/>
    </location>
</feature>
<dbReference type="PANTHER" id="PTHR24123:SF33">
    <property type="entry name" value="PROTEIN HOS4"/>
    <property type="match status" value="1"/>
</dbReference>
<dbReference type="Proteomes" id="UP001212841">
    <property type="component" value="Unassembled WGS sequence"/>
</dbReference>
<dbReference type="PANTHER" id="PTHR24123">
    <property type="entry name" value="ANKYRIN REPEAT-CONTAINING"/>
    <property type="match status" value="1"/>
</dbReference>
<organism evidence="4 5">
    <name type="scientific">Rhizophlyctis rosea</name>
    <dbReference type="NCBI Taxonomy" id="64517"/>
    <lineage>
        <taxon>Eukaryota</taxon>
        <taxon>Fungi</taxon>
        <taxon>Fungi incertae sedis</taxon>
        <taxon>Chytridiomycota</taxon>
        <taxon>Chytridiomycota incertae sedis</taxon>
        <taxon>Chytridiomycetes</taxon>
        <taxon>Rhizophlyctidales</taxon>
        <taxon>Rhizophlyctidaceae</taxon>
        <taxon>Rhizophlyctis</taxon>
    </lineage>
</organism>
<protein>
    <recommendedName>
        <fullName evidence="6">Ankyrin</fullName>
    </recommendedName>
</protein>
<gene>
    <name evidence="4" type="ORF">HK097_003028</name>
</gene>
<dbReference type="Gene3D" id="1.25.40.20">
    <property type="entry name" value="Ankyrin repeat-containing domain"/>
    <property type="match status" value="2"/>
</dbReference>
<dbReference type="InterPro" id="IPR002110">
    <property type="entry name" value="Ankyrin_rpt"/>
</dbReference>